<dbReference type="EMBL" id="GGEC01001162">
    <property type="protein sequence ID" value="MBW81645.1"/>
    <property type="molecule type" value="Transcribed_RNA"/>
</dbReference>
<proteinExistence type="predicted"/>
<organism evidence="1">
    <name type="scientific">Rhizophora mucronata</name>
    <name type="common">Asiatic mangrove</name>
    <dbReference type="NCBI Taxonomy" id="61149"/>
    <lineage>
        <taxon>Eukaryota</taxon>
        <taxon>Viridiplantae</taxon>
        <taxon>Streptophyta</taxon>
        <taxon>Embryophyta</taxon>
        <taxon>Tracheophyta</taxon>
        <taxon>Spermatophyta</taxon>
        <taxon>Magnoliopsida</taxon>
        <taxon>eudicotyledons</taxon>
        <taxon>Gunneridae</taxon>
        <taxon>Pentapetalae</taxon>
        <taxon>rosids</taxon>
        <taxon>fabids</taxon>
        <taxon>Malpighiales</taxon>
        <taxon>Rhizophoraceae</taxon>
        <taxon>Rhizophora</taxon>
    </lineage>
</organism>
<evidence type="ECO:0000313" key="1">
    <source>
        <dbReference type="EMBL" id="MBW81645.1"/>
    </source>
</evidence>
<accession>A0A2P2IK87</accession>
<sequence>MHFNTILNPNIHVSLETRLYWVPTSSTDCRTLRPAQVIKQVNRSTCVSRCCNACHGYLVPSQATIKPACRNKINKTHSLSKLLNAFQKVLCSTNPVLFILLPFSTVAKKLLPKSIGHFSFLKHLLLQKNSFKSS</sequence>
<reference evidence="1" key="1">
    <citation type="submission" date="2018-02" db="EMBL/GenBank/DDBJ databases">
        <title>Rhizophora mucronata_Transcriptome.</title>
        <authorList>
            <person name="Meera S.P."/>
            <person name="Sreeshan A."/>
            <person name="Augustine A."/>
        </authorList>
    </citation>
    <scope>NUCLEOTIDE SEQUENCE</scope>
    <source>
        <tissue evidence="1">Leaf</tissue>
    </source>
</reference>
<dbReference type="AlphaFoldDB" id="A0A2P2IK87"/>
<protein>
    <submittedName>
        <fullName evidence="1">Uncharacterized protein MANES_17G045400</fullName>
    </submittedName>
</protein>
<name>A0A2P2IK87_RHIMU</name>